<gene>
    <name evidence="1" type="ORF">BECKMB1821G_GA0114241_10463</name>
    <name evidence="3" type="ORF">BECKMB1821H_GA0114242_108418</name>
    <name evidence="2" type="ORF">BECKMB1821I_GA0114274_108318</name>
</gene>
<dbReference type="AlphaFoldDB" id="A0A450XZR7"/>
<dbReference type="EMBL" id="CAADFO010000046">
    <property type="protein sequence ID" value="VFK29181.1"/>
    <property type="molecule type" value="Genomic_DNA"/>
</dbReference>
<proteinExistence type="predicted"/>
<organism evidence="2">
    <name type="scientific">Candidatus Kentrum sp. MB</name>
    <dbReference type="NCBI Taxonomy" id="2138164"/>
    <lineage>
        <taxon>Bacteria</taxon>
        <taxon>Pseudomonadati</taxon>
        <taxon>Pseudomonadota</taxon>
        <taxon>Gammaproteobacteria</taxon>
        <taxon>Candidatus Kentrum</taxon>
    </lineage>
</organism>
<accession>A0A450XZR7</accession>
<evidence type="ECO:0000313" key="1">
    <source>
        <dbReference type="EMBL" id="VFK29181.1"/>
    </source>
</evidence>
<evidence type="ECO:0000313" key="3">
    <source>
        <dbReference type="EMBL" id="VFK76935.1"/>
    </source>
</evidence>
<dbReference type="EMBL" id="CAADGH010000084">
    <property type="protein sequence ID" value="VFK76935.1"/>
    <property type="molecule type" value="Genomic_DNA"/>
</dbReference>
<sequence length="74" mass="8978">MRAERLVYGLQYFPSREININIRHFVMWMNQGDIVSYQEVPFAFHEECEREMRWKGISDRVGLWQKPTTNQRSA</sequence>
<reference evidence="2" key="1">
    <citation type="submission" date="2019-02" db="EMBL/GenBank/DDBJ databases">
        <authorList>
            <person name="Gruber-Vodicka R. H."/>
            <person name="Seah K. B. B."/>
        </authorList>
    </citation>
    <scope>NUCLEOTIDE SEQUENCE</scope>
    <source>
        <strain evidence="1">BECK_BZ197</strain>
        <strain evidence="3">BECK_BZ198</strain>
        <strain evidence="2">BECK_BZ199</strain>
    </source>
</reference>
<evidence type="ECO:0000313" key="2">
    <source>
        <dbReference type="EMBL" id="VFK34765.1"/>
    </source>
</evidence>
<name>A0A450XZR7_9GAMM</name>
<protein>
    <submittedName>
        <fullName evidence="2">Uncharacterized protein</fullName>
    </submittedName>
</protein>
<dbReference type="EMBL" id="CAADFQ010000083">
    <property type="protein sequence ID" value="VFK34765.1"/>
    <property type="molecule type" value="Genomic_DNA"/>
</dbReference>